<feature type="compositionally biased region" description="Low complexity" evidence="1">
    <location>
        <begin position="22"/>
        <end position="41"/>
    </location>
</feature>
<gene>
    <name evidence="3" type="ordered locus">Reut_A0351</name>
</gene>
<keyword evidence="2" id="KW-0732">Signal</keyword>
<dbReference type="eggNOG" id="ENOG5032ZDU">
    <property type="taxonomic scope" value="Bacteria"/>
</dbReference>
<protein>
    <submittedName>
        <fullName evidence="3">PsiF</fullName>
    </submittedName>
</protein>
<dbReference type="OrthoDB" id="8001925at2"/>
<evidence type="ECO:0000256" key="1">
    <source>
        <dbReference type="SAM" id="MobiDB-lite"/>
    </source>
</evidence>
<feature type="compositionally biased region" description="Basic and acidic residues" evidence="1">
    <location>
        <begin position="59"/>
        <end position="77"/>
    </location>
</feature>
<dbReference type="EMBL" id="CP000090">
    <property type="protein sequence ID" value="AAZ59733.1"/>
    <property type="molecule type" value="Genomic_DNA"/>
</dbReference>
<feature type="region of interest" description="Disordered" evidence="1">
    <location>
        <begin position="22"/>
        <end position="109"/>
    </location>
</feature>
<name>Q476F0_CUPPJ</name>
<evidence type="ECO:0000256" key="2">
    <source>
        <dbReference type="SAM" id="SignalP"/>
    </source>
</evidence>
<dbReference type="Pfam" id="PF07769">
    <property type="entry name" value="PsiF_repeat"/>
    <property type="match status" value="2"/>
</dbReference>
<evidence type="ECO:0000313" key="3">
    <source>
        <dbReference type="EMBL" id="AAZ59733.1"/>
    </source>
</evidence>
<dbReference type="KEGG" id="reu:Reut_A0351"/>
<organism evidence="3">
    <name type="scientific">Cupriavidus pinatubonensis (strain JMP 134 / LMG 1197)</name>
    <name type="common">Cupriavidus necator (strain JMP 134)</name>
    <dbReference type="NCBI Taxonomy" id="264198"/>
    <lineage>
        <taxon>Bacteria</taxon>
        <taxon>Pseudomonadati</taxon>
        <taxon>Pseudomonadota</taxon>
        <taxon>Betaproteobacteria</taxon>
        <taxon>Burkholderiales</taxon>
        <taxon>Burkholderiaceae</taxon>
        <taxon>Cupriavidus</taxon>
    </lineage>
</organism>
<feature type="chain" id="PRO_5004233243" evidence="2">
    <location>
        <begin position="22"/>
        <end position="123"/>
    </location>
</feature>
<feature type="signal peptide" evidence="2">
    <location>
        <begin position="1"/>
        <end position="21"/>
    </location>
</feature>
<dbReference type="STRING" id="264198.Reut_A0351"/>
<accession>Q476F0</accession>
<reference evidence="3" key="1">
    <citation type="submission" date="2005-08" db="EMBL/GenBank/DDBJ databases">
        <title>Complete sequence of Chromosome1 of Ralstonia eutropha JMP134.</title>
        <authorList>
            <person name="Copeland A."/>
            <person name="Lucas S."/>
            <person name="Lapidus A."/>
            <person name="Barry K."/>
            <person name="Detter J.C."/>
            <person name="Glavina T."/>
            <person name="Hammon N."/>
            <person name="Israni S."/>
            <person name="Pitluck S."/>
            <person name="Goltsman E."/>
            <person name="Martinez M."/>
            <person name="Schmutz J."/>
            <person name="Larimer F."/>
            <person name="Land M."/>
            <person name="Lykidis A."/>
            <person name="Richardson P."/>
        </authorList>
    </citation>
    <scope>NUCLEOTIDE SEQUENCE</scope>
    <source>
        <strain evidence="3">JMP134</strain>
    </source>
</reference>
<sequence>MKKLIAMCVLVTPLLATGAMAQPAPQTTPAAPAMPAAPGPGDKAVPASATKAPTAQQQKMKDCNEQAGDKKGDDRKAFMKQCLSAKGVQPTKSQQEKMSACSKEGKGKKGDEYKAYMKECLSK</sequence>
<dbReference type="HOGENOM" id="CLU_129289_0_0_4"/>
<dbReference type="AlphaFoldDB" id="Q476F0"/>
<dbReference type="InterPro" id="IPR011690">
    <property type="entry name" value="P_starv_induced_PsiF"/>
</dbReference>
<proteinExistence type="predicted"/>